<dbReference type="Pfam" id="PF00528">
    <property type="entry name" value="BPD_transp_1"/>
    <property type="match status" value="1"/>
</dbReference>
<comment type="subcellular location">
    <subcellularLocation>
        <location evidence="1 7">Cell membrane</location>
        <topology evidence="1 7">Multi-pass membrane protein</topology>
    </subcellularLocation>
</comment>
<dbReference type="CDD" id="cd06261">
    <property type="entry name" value="TM_PBP2"/>
    <property type="match status" value="1"/>
</dbReference>
<feature type="transmembrane region" description="Helical" evidence="7">
    <location>
        <begin position="138"/>
        <end position="158"/>
    </location>
</feature>
<dbReference type="InterPro" id="IPR035906">
    <property type="entry name" value="MetI-like_sf"/>
</dbReference>
<dbReference type="OrthoDB" id="9810086at2"/>
<keyword evidence="6 7" id="KW-0472">Membrane</keyword>
<keyword evidence="2 7" id="KW-0813">Transport</keyword>
<evidence type="ECO:0000256" key="6">
    <source>
        <dbReference type="ARBA" id="ARBA00023136"/>
    </source>
</evidence>
<feature type="transmembrane region" description="Helical" evidence="7">
    <location>
        <begin position="106"/>
        <end position="126"/>
    </location>
</feature>
<dbReference type="Proteomes" id="UP000245624">
    <property type="component" value="Unassembled WGS sequence"/>
</dbReference>
<dbReference type="PANTHER" id="PTHR43744:SF9">
    <property type="entry name" value="POLYGALACTURONAN_RHAMNOGALACTURONAN TRANSPORT SYSTEM PERMEASE PROTEIN YTCP"/>
    <property type="match status" value="1"/>
</dbReference>
<dbReference type="PANTHER" id="PTHR43744">
    <property type="entry name" value="ABC TRANSPORTER PERMEASE PROTEIN MG189-RELATED-RELATED"/>
    <property type="match status" value="1"/>
</dbReference>
<protein>
    <submittedName>
        <fullName evidence="9">Sugar ABC transporter permease</fullName>
    </submittedName>
</protein>
<evidence type="ECO:0000259" key="8">
    <source>
        <dbReference type="PROSITE" id="PS50928"/>
    </source>
</evidence>
<keyword evidence="10" id="KW-1185">Reference proteome</keyword>
<evidence type="ECO:0000313" key="10">
    <source>
        <dbReference type="Proteomes" id="UP000245624"/>
    </source>
</evidence>
<evidence type="ECO:0000256" key="5">
    <source>
        <dbReference type="ARBA" id="ARBA00022989"/>
    </source>
</evidence>
<name>A0A317KVI7_9BACI</name>
<evidence type="ECO:0000313" key="9">
    <source>
        <dbReference type="EMBL" id="PWU67507.1"/>
    </source>
</evidence>
<evidence type="ECO:0000256" key="4">
    <source>
        <dbReference type="ARBA" id="ARBA00022692"/>
    </source>
</evidence>
<dbReference type="GO" id="GO:0055085">
    <property type="term" value="P:transmembrane transport"/>
    <property type="evidence" value="ECO:0007669"/>
    <property type="project" value="InterPro"/>
</dbReference>
<dbReference type="RefSeq" id="WP_109985154.1">
    <property type="nucleotide sequence ID" value="NZ_JAJUIE010000073.1"/>
</dbReference>
<reference evidence="9 10" key="1">
    <citation type="submission" date="2018-05" db="EMBL/GenBank/DDBJ databases">
        <title>Genomic analysis of Gracilibacillus dipsosauri DD1 reveals novel features of a salt-tolerant amylase.</title>
        <authorList>
            <person name="Deutch C.E."/>
            <person name="Yang S."/>
        </authorList>
    </citation>
    <scope>NUCLEOTIDE SEQUENCE [LARGE SCALE GENOMIC DNA]</scope>
    <source>
        <strain evidence="9 10">DD1</strain>
    </source>
</reference>
<comment type="caution">
    <text evidence="9">The sequence shown here is derived from an EMBL/GenBank/DDBJ whole genome shotgun (WGS) entry which is preliminary data.</text>
</comment>
<evidence type="ECO:0000256" key="3">
    <source>
        <dbReference type="ARBA" id="ARBA00022475"/>
    </source>
</evidence>
<keyword evidence="5 7" id="KW-1133">Transmembrane helix</keyword>
<feature type="domain" description="ABC transmembrane type-1" evidence="8">
    <location>
        <begin position="71"/>
        <end position="273"/>
    </location>
</feature>
<feature type="transmembrane region" description="Helical" evidence="7">
    <location>
        <begin position="12"/>
        <end position="35"/>
    </location>
</feature>
<keyword evidence="4 7" id="KW-0812">Transmembrane</keyword>
<dbReference type="InterPro" id="IPR000515">
    <property type="entry name" value="MetI-like"/>
</dbReference>
<sequence>MKKKWSIFSVFNYLFLAIFAFTTLYPFIYILAYSLSDGVEAMNYPIYFLPRGFTFENYIQIFKDSTFLNAYVITILRTVIGTILHVVLSALFAYALTRKNLPGKTFFTFFIFIPSIFSGGMIPNFILYRELGLINNFWVFVFPFLFSFFHIIIMRTFFQQLPSSLEESAQIDGASNFRVFVSIILPLSMPVLATIALFQGVFHWNDWFTGTYFVTEESLRPVQTLLNELLTESEALANAAQRASQTGTTVSTGMISVTPESLRMATLIVATLPIICVYPFLQKYFVKGVMVGSIKG</sequence>
<feature type="transmembrane region" description="Helical" evidence="7">
    <location>
        <begin position="179"/>
        <end position="202"/>
    </location>
</feature>
<dbReference type="SUPFAM" id="SSF161098">
    <property type="entry name" value="MetI-like"/>
    <property type="match status" value="1"/>
</dbReference>
<proteinExistence type="inferred from homology"/>
<feature type="transmembrane region" description="Helical" evidence="7">
    <location>
        <begin position="262"/>
        <end position="281"/>
    </location>
</feature>
<evidence type="ECO:0000256" key="7">
    <source>
        <dbReference type="RuleBase" id="RU363032"/>
    </source>
</evidence>
<keyword evidence="3" id="KW-1003">Cell membrane</keyword>
<dbReference type="AlphaFoldDB" id="A0A317KVI7"/>
<evidence type="ECO:0000256" key="1">
    <source>
        <dbReference type="ARBA" id="ARBA00004651"/>
    </source>
</evidence>
<feature type="transmembrane region" description="Helical" evidence="7">
    <location>
        <begin position="70"/>
        <end position="94"/>
    </location>
</feature>
<dbReference type="GO" id="GO:0005886">
    <property type="term" value="C:plasma membrane"/>
    <property type="evidence" value="ECO:0007669"/>
    <property type="project" value="UniProtKB-SubCell"/>
</dbReference>
<evidence type="ECO:0000256" key="2">
    <source>
        <dbReference type="ARBA" id="ARBA00022448"/>
    </source>
</evidence>
<comment type="similarity">
    <text evidence="7">Belongs to the binding-protein-dependent transport system permease family.</text>
</comment>
<organism evidence="9 10">
    <name type="scientific">Gracilibacillus dipsosauri</name>
    <dbReference type="NCBI Taxonomy" id="178340"/>
    <lineage>
        <taxon>Bacteria</taxon>
        <taxon>Bacillati</taxon>
        <taxon>Bacillota</taxon>
        <taxon>Bacilli</taxon>
        <taxon>Bacillales</taxon>
        <taxon>Bacillaceae</taxon>
        <taxon>Gracilibacillus</taxon>
    </lineage>
</organism>
<gene>
    <name evidence="9" type="ORF">DLJ74_15650</name>
</gene>
<dbReference type="PROSITE" id="PS50928">
    <property type="entry name" value="ABC_TM1"/>
    <property type="match status" value="1"/>
</dbReference>
<dbReference type="Gene3D" id="1.10.3720.10">
    <property type="entry name" value="MetI-like"/>
    <property type="match status" value="1"/>
</dbReference>
<dbReference type="EMBL" id="QGTD01000014">
    <property type="protein sequence ID" value="PWU67507.1"/>
    <property type="molecule type" value="Genomic_DNA"/>
</dbReference>
<accession>A0A317KVI7</accession>